<gene>
    <name evidence="4" type="ORF">FHS30_001738</name>
</gene>
<keyword evidence="2" id="KW-0732">Signal</keyword>
<dbReference type="EMBL" id="JACHXZ010000002">
    <property type="protein sequence ID" value="MBB3168554.1"/>
    <property type="molecule type" value="Genomic_DNA"/>
</dbReference>
<evidence type="ECO:0000313" key="4">
    <source>
        <dbReference type="EMBL" id="MBB3168554.1"/>
    </source>
</evidence>
<reference evidence="4 5" key="1">
    <citation type="submission" date="2020-08" db="EMBL/GenBank/DDBJ databases">
        <title>Genomic Encyclopedia of Type Strains, Phase III (KMG-III): the genomes of soil and plant-associated and newly described type strains.</title>
        <authorList>
            <person name="Whitman W."/>
        </authorList>
    </citation>
    <scope>NUCLEOTIDE SEQUENCE [LARGE SCALE GENOMIC DNA]</scope>
    <source>
        <strain evidence="4 5">CECT 8571</strain>
    </source>
</reference>
<organism evidence="4 5">
    <name type="scientific">Simiduia aestuariiviva</name>
    <dbReference type="NCBI Taxonomy" id="1510459"/>
    <lineage>
        <taxon>Bacteria</taxon>
        <taxon>Pseudomonadati</taxon>
        <taxon>Pseudomonadota</taxon>
        <taxon>Gammaproteobacteria</taxon>
        <taxon>Cellvibrionales</taxon>
        <taxon>Cellvibrionaceae</taxon>
        <taxon>Simiduia</taxon>
    </lineage>
</organism>
<sequence>MTHKILIAAVLTVFALSSSHVLAQKLYKIVDEQGNVTFSQFPPKEKSENTIVEGVQVNSAGGKDSVRYVGSSAYCGDIRLPTPSKSSSSRSNTYYAERVQSSLSNWRDRLRSIEQSSQERARRKLNRGTSSSISSSAEQNSRYQKELDRDTKRMRELRCAIDWAENRNASSSEQVRTAQQESKRLEQVHEELEARMIAQCGREPLLDPTDARNAKDRRQWRACSKKYRNDLRKVERAL</sequence>
<feature type="domain" description="DUF4124" evidence="3">
    <location>
        <begin position="15"/>
        <end position="51"/>
    </location>
</feature>
<evidence type="ECO:0000256" key="1">
    <source>
        <dbReference type="SAM" id="MobiDB-lite"/>
    </source>
</evidence>
<proteinExistence type="predicted"/>
<evidence type="ECO:0000256" key="2">
    <source>
        <dbReference type="SAM" id="SignalP"/>
    </source>
</evidence>
<dbReference type="RefSeq" id="WP_183910028.1">
    <property type="nucleotide sequence ID" value="NZ_JACHXZ010000002.1"/>
</dbReference>
<dbReference type="AlphaFoldDB" id="A0A839UKC2"/>
<evidence type="ECO:0000259" key="3">
    <source>
        <dbReference type="Pfam" id="PF13511"/>
    </source>
</evidence>
<feature type="chain" id="PRO_5032394684" description="DUF4124 domain-containing protein" evidence="2">
    <location>
        <begin position="24"/>
        <end position="238"/>
    </location>
</feature>
<evidence type="ECO:0000313" key="5">
    <source>
        <dbReference type="Proteomes" id="UP000559987"/>
    </source>
</evidence>
<comment type="caution">
    <text evidence="4">The sequence shown here is derived from an EMBL/GenBank/DDBJ whole genome shotgun (WGS) entry which is preliminary data.</text>
</comment>
<dbReference type="Proteomes" id="UP000559987">
    <property type="component" value="Unassembled WGS sequence"/>
</dbReference>
<protein>
    <recommendedName>
        <fullName evidence="3">DUF4124 domain-containing protein</fullName>
    </recommendedName>
</protein>
<dbReference type="Pfam" id="PF13511">
    <property type="entry name" value="DUF4124"/>
    <property type="match status" value="1"/>
</dbReference>
<name>A0A839UKC2_9GAMM</name>
<dbReference type="InterPro" id="IPR025392">
    <property type="entry name" value="DUF4124"/>
</dbReference>
<accession>A0A839UKC2</accession>
<keyword evidence="5" id="KW-1185">Reference proteome</keyword>
<feature type="region of interest" description="Disordered" evidence="1">
    <location>
        <begin position="114"/>
        <end position="149"/>
    </location>
</feature>
<feature type="signal peptide" evidence="2">
    <location>
        <begin position="1"/>
        <end position="23"/>
    </location>
</feature>